<organism evidence="1 2">
    <name type="scientific">Microbacterium limosum</name>
    <dbReference type="NCBI Taxonomy" id="3079935"/>
    <lineage>
        <taxon>Bacteria</taxon>
        <taxon>Bacillati</taxon>
        <taxon>Actinomycetota</taxon>
        <taxon>Actinomycetes</taxon>
        <taxon>Micrococcales</taxon>
        <taxon>Microbacteriaceae</taxon>
        <taxon>Microbacterium</taxon>
    </lineage>
</organism>
<accession>A0AAU0MGD0</accession>
<evidence type="ECO:0000313" key="2">
    <source>
        <dbReference type="Proteomes" id="UP001329313"/>
    </source>
</evidence>
<name>A0AAU0MGD0_9MICO</name>
<dbReference type="AlphaFoldDB" id="A0AAU0MGD0"/>
<dbReference type="KEGG" id="mliy:RYJ27_11015"/>
<dbReference type="EMBL" id="CP137080">
    <property type="protein sequence ID" value="WOQ69220.1"/>
    <property type="molecule type" value="Genomic_DNA"/>
</dbReference>
<keyword evidence="2" id="KW-1185">Reference proteome</keyword>
<dbReference type="RefSeq" id="WP_330170351.1">
    <property type="nucleotide sequence ID" value="NZ_CP137080.1"/>
</dbReference>
<evidence type="ECO:0000313" key="1">
    <source>
        <dbReference type="EMBL" id="WOQ69220.1"/>
    </source>
</evidence>
<sequence length="63" mass="6688">MSAPPYTISNRELAEVQEEIAAAQREGGWLLVNNGEGTRRDAYIWVGGGIPIALVPIPADPVG</sequence>
<reference evidence="1 2" key="1">
    <citation type="submission" date="2023-10" db="EMBL/GenBank/DDBJ databases">
        <title>Y20.</title>
        <authorList>
            <person name="Zhang G."/>
            <person name="Ding Y."/>
        </authorList>
    </citation>
    <scope>NUCLEOTIDE SEQUENCE [LARGE SCALE GENOMIC DNA]</scope>
    <source>
        <strain evidence="1 2">Y20</strain>
    </source>
</reference>
<proteinExistence type="predicted"/>
<protein>
    <submittedName>
        <fullName evidence="1">Uncharacterized protein</fullName>
    </submittedName>
</protein>
<gene>
    <name evidence="1" type="ORF">RYJ27_11015</name>
</gene>
<dbReference type="Proteomes" id="UP001329313">
    <property type="component" value="Chromosome"/>
</dbReference>